<gene>
    <name evidence="2" type="ORF">BpHYR1_021132</name>
</gene>
<protein>
    <submittedName>
        <fullName evidence="2">Uncharacterized protein</fullName>
    </submittedName>
</protein>
<feature type="transmembrane region" description="Helical" evidence="1">
    <location>
        <begin position="57"/>
        <end position="79"/>
    </location>
</feature>
<comment type="caution">
    <text evidence="2">The sequence shown here is derived from an EMBL/GenBank/DDBJ whole genome shotgun (WGS) entry which is preliminary data.</text>
</comment>
<keyword evidence="1" id="KW-1133">Transmembrane helix</keyword>
<keyword evidence="1" id="KW-0472">Membrane</keyword>
<dbReference type="Proteomes" id="UP000276133">
    <property type="component" value="Unassembled WGS sequence"/>
</dbReference>
<evidence type="ECO:0000313" key="3">
    <source>
        <dbReference type="Proteomes" id="UP000276133"/>
    </source>
</evidence>
<reference evidence="2 3" key="1">
    <citation type="journal article" date="2018" name="Sci. Rep.">
        <title>Genomic signatures of local adaptation to the degree of environmental predictability in rotifers.</title>
        <authorList>
            <person name="Franch-Gras L."/>
            <person name="Hahn C."/>
            <person name="Garcia-Roger E.M."/>
            <person name="Carmona M.J."/>
            <person name="Serra M."/>
            <person name="Gomez A."/>
        </authorList>
    </citation>
    <scope>NUCLEOTIDE SEQUENCE [LARGE SCALE GENOMIC DNA]</scope>
    <source>
        <strain evidence="2">HYR1</strain>
    </source>
</reference>
<evidence type="ECO:0000256" key="1">
    <source>
        <dbReference type="SAM" id="Phobius"/>
    </source>
</evidence>
<dbReference type="EMBL" id="REGN01004830">
    <property type="protein sequence ID" value="RNA16023.1"/>
    <property type="molecule type" value="Genomic_DNA"/>
</dbReference>
<keyword evidence="1" id="KW-0812">Transmembrane</keyword>
<proteinExistence type="predicted"/>
<name>A0A3M7QXK1_BRAPC</name>
<keyword evidence="3" id="KW-1185">Reference proteome</keyword>
<accession>A0A3M7QXK1</accession>
<dbReference type="AlphaFoldDB" id="A0A3M7QXK1"/>
<sequence>MLFFLDQLSSFRCSKIVAFEDKIVEIVEAFREPCGTPCGTPVLINGCHFFKIRYIKYYSFFFCSLYGGSLYVGSTILNALKNTIYKNFNEYAIVFLLNVTIKGILRFKSNQCQIKQRIKNYYDHSRFQKSNVFKRSKFKIETK</sequence>
<organism evidence="2 3">
    <name type="scientific">Brachionus plicatilis</name>
    <name type="common">Marine rotifer</name>
    <name type="synonym">Brachionus muelleri</name>
    <dbReference type="NCBI Taxonomy" id="10195"/>
    <lineage>
        <taxon>Eukaryota</taxon>
        <taxon>Metazoa</taxon>
        <taxon>Spiralia</taxon>
        <taxon>Gnathifera</taxon>
        <taxon>Rotifera</taxon>
        <taxon>Eurotatoria</taxon>
        <taxon>Monogononta</taxon>
        <taxon>Pseudotrocha</taxon>
        <taxon>Ploima</taxon>
        <taxon>Brachionidae</taxon>
        <taxon>Brachionus</taxon>
    </lineage>
</organism>
<evidence type="ECO:0000313" key="2">
    <source>
        <dbReference type="EMBL" id="RNA16023.1"/>
    </source>
</evidence>